<feature type="transmembrane region" description="Helical" evidence="2">
    <location>
        <begin position="12"/>
        <end position="29"/>
    </location>
</feature>
<name>A0A9P6K864_9FUNG</name>
<keyword evidence="2" id="KW-0812">Transmembrane</keyword>
<gene>
    <name evidence="3" type="ORF">EC957_008175</name>
</gene>
<keyword evidence="2" id="KW-0472">Membrane</keyword>
<feature type="compositionally biased region" description="Low complexity" evidence="1">
    <location>
        <begin position="53"/>
        <end position="62"/>
    </location>
</feature>
<comment type="caution">
    <text evidence="3">The sequence shown here is derived from an EMBL/GenBank/DDBJ whole genome shotgun (WGS) entry which is preliminary data.</text>
</comment>
<protein>
    <submittedName>
        <fullName evidence="3">Uncharacterized protein</fullName>
    </submittedName>
</protein>
<dbReference type="EMBL" id="JAAAXW010000004">
    <property type="protein sequence ID" value="KAF9551506.1"/>
    <property type="molecule type" value="Genomic_DNA"/>
</dbReference>
<reference evidence="3" key="1">
    <citation type="journal article" date="2020" name="Fungal Divers.">
        <title>Resolving the Mortierellaceae phylogeny through synthesis of multi-gene phylogenetics and phylogenomics.</title>
        <authorList>
            <person name="Vandepol N."/>
            <person name="Liber J."/>
            <person name="Desiro A."/>
            <person name="Na H."/>
            <person name="Kennedy M."/>
            <person name="Barry K."/>
            <person name="Grigoriev I.V."/>
            <person name="Miller A.N."/>
            <person name="O'Donnell K."/>
            <person name="Stajich J.E."/>
            <person name="Bonito G."/>
        </authorList>
    </citation>
    <scope>NUCLEOTIDE SEQUENCE</scope>
    <source>
        <strain evidence="3">NRRL 2591</strain>
    </source>
</reference>
<keyword evidence="4" id="KW-1185">Reference proteome</keyword>
<feature type="region of interest" description="Disordered" evidence="1">
    <location>
        <begin position="48"/>
        <end position="69"/>
    </location>
</feature>
<dbReference type="Proteomes" id="UP000723463">
    <property type="component" value="Unassembled WGS sequence"/>
</dbReference>
<proteinExistence type="predicted"/>
<sequence length="69" mass="7567">MGNIVSYSRNDIIYSAILIGAWLLIRPYFVRMSEQAQARSEQSLAAEAAYNDSQQAPASSSSGARKKLD</sequence>
<evidence type="ECO:0000313" key="4">
    <source>
        <dbReference type="Proteomes" id="UP000723463"/>
    </source>
</evidence>
<evidence type="ECO:0000313" key="3">
    <source>
        <dbReference type="EMBL" id="KAF9551506.1"/>
    </source>
</evidence>
<keyword evidence="2" id="KW-1133">Transmembrane helix</keyword>
<organism evidence="3 4">
    <name type="scientific">Mortierella hygrophila</name>
    <dbReference type="NCBI Taxonomy" id="979708"/>
    <lineage>
        <taxon>Eukaryota</taxon>
        <taxon>Fungi</taxon>
        <taxon>Fungi incertae sedis</taxon>
        <taxon>Mucoromycota</taxon>
        <taxon>Mortierellomycotina</taxon>
        <taxon>Mortierellomycetes</taxon>
        <taxon>Mortierellales</taxon>
        <taxon>Mortierellaceae</taxon>
        <taxon>Mortierella</taxon>
    </lineage>
</organism>
<evidence type="ECO:0000256" key="1">
    <source>
        <dbReference type="SAM" id="MobiDB-lite"/>
    </source>
</evidence>
<dbReference type="AlphaFoldDB" id="A0A9P6K864"/>
<evidence type="ECO:0000256" key="2">
    <source>
        <dbReference type="SAM" id="Phobius"/>
    </source>
</evidence>
<accession>A0A9P6K864</accession>